<dbReference type="InterPro" id="IPR036291">
    <property type="entry name" value="NAD(P)-bd_dom_sf"/>
</dbReference>
<dbReference type="RefSeq" id="WP_042623946.1">
    <property type="nucleotide sequence ID" value="NZ_BSTO01000024.1"/>
</dbReference>
<evidence type="ECO:0000259" key="3">
    <source>
        <dbReference type="Pfam" id="PF01370"/>
    </source>
</evidence>
<dbReference type="Proteomes" id="UP000031838">
    <property type="component" value="Chromosome 1"/>
</dbReference>
<dbReference type="SUPFAM" id="SSF51735">
    <property type="entry name" value="NAD(P)-binding Rossmann-fold domains"/>
    <property type="match status" value="1"/>
</dbReference>
<keyword evidence="5" id="KW-1185">Reference proteome</keyword>
<accession>A0A0B6RYV1</accession>
<comment type="pathway">
    <text evidence="1">Bacterial outer membrane biogenesis; LPS O-antigen biosynthesis.</text>
</comment>
<dbReference type="AlphaFoldDB" id="A0A0B6RYV1"/>
<comment type="similarity">
    <text evidence="2">Belongs to the NAD(P)-dependent epimerase/dehydratase family.</text>
</comment>
<proteinExistence type="inferred from homology"/>
<protein>
    <submittedName>
        <fullName evidence="4">NAD-dependent epimerase/dehydratase Rmd</fullName>
    </submittedName>
</protein>
<dbReference type="KEGG" id="bgp:BGL_1c06400"/>
<dbReference type="InterPro" id="IPR001509">
    <property type="entry name" value="Epimerase_deHydtase"/>
</dbReference>
<gene>
    <name evidence="4" type="primary">rmd</name>
    <name evidence="4" type="ORF">BGL_1c06400</name>
</gene>
<dbReference type="Gene3D" id="3.40.50.720">
    <property type="entry name" value="NAD(P)-binding Rossmann-like Domain"/>
    <property type="match status" value="1"/>
</dbReference>
<organism evidence="4 5">
    <name type="scientific">Burkholderia plantarii</name>
    <dbReference type="NCBI Taxonomy" id="41899"/>
    <lineage>
        <taxon>Bacteria</taxon>
        <taxon>Pseudomonadati</taxon>
        <taxon>Pseudomonadota</taxon>
        <taxon>Betaproteobacteria</taxon>
        <taxon>Burkholderiales</taxon>
        <taxon>Burkholderiaceae</taxon>
        <taxon>Burkholderia</taxon>
    </lineage>
</organism>
<reference evidence="4 5" key="2">
    <citation type="journal article" date="2016" name="Appl. Microbiol. Biotechnol.">
        <title>Mutations improving production and secretion of extracellular lipase by Burkholderia glumae PG1.</title>
        <authorList>
            <person name="Knapp A."/>
            <person name="Voget S."/>
            <person name="Gao R."/>
            <person name="Zaburannyi N."/>
            <person name="Krysciak D."/>
            <person name="Breuer M."/>
            <person name="Hauer B."/>
            <person name="Streit W.R."/>
            <person name="Muller R."/>
            <person name="Daniel R."/>
            <person name="Jaeger K.E."/>
        </authorList>
    </citation>
    <scope>NUCLEOTIDE SEQUENCE [LARGE SCALE GENOMIC DNA]</scope>
    <source>
        <strain evidence="4 5">PG1</strain>
    </source>
</reference>
<evidence type="ECO:0000256" key="2">
    <source>
        <dbReference type="ARBA" id="ARBA00007637"/>
    </source>
</evidence>
<dbReference type="Pfam" id="PF01370">
    <property type="entry name" value="Epimerase"/>
    <property type="match status" value="1"/>
</dbReference>
<name>A0A0B6RYV1_BURPL</name>
<feature type="domain" description="NAD-dependent epimerase/dehydratase" evidence="3">
    <location>
        <begin position="4"/>
        <end position="223"/>
    </location>
</feature>
<reference evidence="5" key="1">
    <citation type="submission" date="2011-03" db="EMBL/GenBank/DDBJ databases">
        <authorList>
            <person name="Voget S."/>
            <person name="Streit W.R."/>
            <person name="Jaeger K.E."/>
            <person name="Daniel R."/>
        </authorList>
    </citation>
    <scope>NUCLEOTIDE SEQUENCE [LARGE SCALE GENOMIC DNA]</scope>
    <source>
        <strain evidence="5">PG1</strain>
    </source>
</reference>
<dbReference type="HOGENOM" id="CLU_007383_1_7_4"/>
<dbReference type="KEGG" id="bpla:bpln_1g06320"/>
<evidence type="ECO:0000313" key="5">
    <source>
        <dbReference type="Proteomes" id="UP000031838"/>
    </source>
</evidence>
<evidence type="ECO:0000256" key="1">
    <source>
        <dbReference type="ARBA" id="ARBA00005125"/>
    </source>
</evidence>
<dbReference type="PANTHER" id="PTHR43000">
    <property type="entry name" value="DTDP-D-GLUCOSE 4,6-DEHYDRATASE-RELATED"/>
    <property type="match status" value="1"/>
</dbReference>
<sequence>MASILITGISGFIGRYLARHLQAQGHDVIGTTMQGMDSQIVCDLREREQIDAVLKDVDPDVVIHLAALSSVTEGKTLQYYETNLIGTENLLLGLDAIGRRRRLIFVSTAGVYGNQPTGMLSEDLAPLPVSHYGISKYACERLVRNFGERHDITITRPFNVIGVGQNGNFVVPKLVRHFAERAASIRLGRLDPVRDYIDVQSTCDIFARLIDEPKSFGETINICSGRGTSVRELLDILIRVSGHEIEVISAPEFIRANEVFSLLGDTTRLDALLPRRQALLPVEEVIRGMLKDGEERVAARAAGA</sequence>
<evidence type="ECO:0000313" key="4">
    <source>
        <dbReference type="EMBL" id="AJK45176.1"/>
    </source>
</evidence>
<dbReference type="Gene3D" id="3.90.25.10">
    <property type="entry name" value="UDP-galactose 4-epimerase, domain 1"/>
    <property type="match status" value="1"/>
</dbReference>
<dbReference type="EMBL" id="CP002580">
    <property type="protein sequence ID" value="AJK45176.1"/>
    <property type="molecule type" value="Genomic_DNA"/>
</dbReference>